<organism evidence="3 4">
    <name type="scientific">Amedibacillus dolichus</name>
    <dbReference type="NCBI Taxonomy" id="31971"/>
    <lineage>
        <taxon>Bacteria</taxon>
        <taxon>Bacillati</taxon>
        <taxon>Bacillota</taxon>
        <taxon>Erysipelotrichia</taxon>
        <taxon>Erysipelotrichales</taxon>
        <taxon>Erysipelotrichaceae</taxon>
        <taxon>Amedibacillus</taxon>
    </lineage>
</organism>
<sequence length="182" mass="21032">MPEDVKETTAPQQAIERIGQLFKIEEEIVNKSAEERLKIRKEKSTELVDEFFVWIEENQNKYVSKSKIGKAFTYAMNQKEGLMRYLEDGNIEMSNNLAERAIRPFTVGRKNWLFSGSPKGAKASATVYSIVETAKANNLDPYKYLTYIFKSLPGVDLKEYPEFINYLLPWDEQVQAICKKAE</sequence>
<evidence type="ECO:0000259" key="2">
    <source>
        <dbReference type="Pfam" id="PF13817"/>
    </source>
</evidence>
<dbReference type="EMBL" id="QRPK01000159">
    <property type="protein sequence ID" value="RHM03425.1"/>
    <property type="molecule type" value="Genomic_DNA"/>
</dbReference>
<dbReference type="InterPro" id="IPR004291">
    <property type="entry name" value="Transposase_IS66_central"/>
</dbReference>
<dbReference type="PANTHER" id="PTHR33678:SF1">
    <property type="entry name" value="BLL1576 PROTEIN"/>
    <property type="match status" value="1"/>
</dbReference>
<keyword evidence="4" id="KW-1185">Reference proteome</keyword>
<dbReference type="PANTHER" id="PTHR33678">
    <property type="entry name" value="BLL1576 PROTEIN"/>
    <property type="match status" value="1"/>
</dbReference>
<feature type="domain" description="Transposase IS66 central" evidence="1">
    <location>
        <begin position="6"/>
        <end position="122"/>
    </location>
</feature>
<accession>A0A415NSJ9</accession>
<protein>
    <submittedName>
        <fullName evidence="3">Uncharacterized protein</fullName>
    </submittedName>
</protein>
<dbReference type="AlphaFoldDB" id="A0A415NSJ9"/>
<dbReference type="Pfam" id="PF13817">
    <property type="entry name" value="DDE_Tnp_IS66_C"/>
    <property type="match status" value="1"/>
</dbReference>
<evidence type="ECO:0000313" key="3">
    <source>
        <dbReference type="EMBL" id="RHM03425.1"/>
    </source>
</evidence>
<feature type="domain" description="Transposase IS66 C-terminal" evidence="2">
    <location>
        <begin position="129"/>
        <end position="170"/>
    </location>
</feature>
<evidence type="ECO:0000259" key="1">
    <source>
        <dbReference type="Pfam" id="PF03050"/>
    </source>
</evidence>
<comment type="caution">
    <text evidence="3">The sequence shown here is derived from an EMBL/GenBank/DDBJ whole genome shotgun (WGS) entry which is preliminary data.</text>
</comment>
<proteinExistence type="predicted"/>
<dbReference type="Pfam" id="PF03050">
    <property type="entry name" value="DDE_Tnp_IS66"/>
    <property type="match status" value="1"/>
</dbReference>
<dbReference type="OrthoDB" id="1644822at2"/>
<reference evidence="3 4" key="1">
    <citation type="submission" date="2018-08" db="EMBL/GenBank/DDBJ databases">
        <title>A genome reference for cultivated species of the human gut microbiota.</title>
        <authorList>
            <person name="Zou Y."/>
            <person name="Xue W."/>
            <person name="Luo G."/>
        </authorList>
    </citation>
    <scope>NUCLEOTIDE SEQUENCE [LARGE SCALE GENOMIC DNA]</scope>
    <source>
        <strain evidence="3 4">AF35-6BH</strain>
    </source>
</reference>
<name>A0A415NSJ9_9FIRM</name>
<dbReference type="Proteomes" id="UP000284868">
    <property type="component" value="Unassembled WGS sequence"/>
</dbReference>
<dbReference type="InterPro" id="IPR039552">
    <property type="entry name" value="IS66_C"/>
</dbReference>
<gene>
    <name evidence="3" type="ORF">DWZ83_11030</name>
</gene>
<dbReference type="InterPro" id="IPR052344">
    <property type="entry name" value="Transposase-related"/>
</dbReference>
<evidence type="ECO:0000313" key="4">
    <source>
        <dbReference type="Proteomes" id="UP000284868"/>
    </source>
</evidence>